<accession>A0A0M0KHQ6</accession>
<dbReference type="AlphaFoldDB" id="A0A0M0KHQ6"/>
<comment type="caution">
    <text evidence="1">The sequence shown here is derived from an EMBL/GenBank/DDBJ whole genome shotgun (WGS) entry which is preliminary data.</text>
</comment>
<reference evidence="1" key="1">
    <citation type="submission" date="2015-08" db="EMBL/GenBank/DDBJ databases">
        <title>Complete DNA Sequence of Pseudomonas syringae pv. actinidiae, the Causal Agent of Kiwifruit Canker Disease.</title>
        <authorList>
            <person name="Rikkerink E.H.A."/>
            <person name="Fineran P.C."/>
        </authorList>
    </citation>
    <scope>NUCLEOTIDE SEQUENCE</scope>
    <source>
        <strain evidence="1">DSM 13666</strain>
    </source>
</reference>
<dbReference type="EMBL" id="LILD01000001">
    <property type="protein sequence ID" value="KOO38385.1"/>
    <property type="molecule type" value="Genomic_DNA"/>
</dbReference>
<dbReference type="PATRIC" id="fig|136160.3.peg.1400"/>
<proteinExistence type="predicted"/>
<protein>
    <submittedName>
        <fullName evidence="1">Uncharacterized protein</fullName>
    </submittedName>
</protein>
<organism evidence="1">
    <name type="scientific">Halalkalibacterium halodurans</name>
    <name type="common">Bacillus halodurans</name>
    <dbReference type="NCBI Taxonomy" id="86665"/>
    <lineage>
        <taxon>Bacteria</taxon>
        <taxon>Bacillati</taxon>
        <taxon>Bacillota</taxon>
        <taxon>Bacilli</taxon>
        <taxon>Bacillales</taxon>
        <taxon>Bacillaceae</taxon>
        <taxon>Halalkalibacterium (ex Joshi et al. 2022)</taxon>
    </lineage>
</organism>
<dbReference type="RefSeq" id="WP_053430695.1">
    <property type="nucleotide sequence ID" value="NZ_JARMRQ010000092.1"/>
</dbReference>
<name>A0A0M0KHQ6_ALKHA</name>
<sequence length="229" mass="25604">MGKDLHKLCIRVPKVFDWVARQVDLPLISFDNEELDALFGFDDTTTPAETLADFLENFPGFTVQAVLQDQTVICQEIQQTNGRQELSVTMPDGDTVDLEKVKVLLKGLLVVNIFDANGNLLLTSDPIPFATAQTFFLCAPEGTDVFCHMTYFQADAEIILTDDFEQLDISIVLCLDVQMEALVKLEVEGAYCKPRPELPITDLVCPEDRFPPQCPEIFPGKHGKHCIPK</sequence>
<gene>
    <name evidence="1" type="ORF">AMD02_05520</name>
</gene>
<evidence type="ECO:0000313" key="1">
    <source>
        <dbReference type="EMBL" id="KOO38385.1"/>
    </source>
</evidence>